<dbReference type="InterPro" id="IPR000120">
    <property type="entry name" value="Amidase"/>
</dbReference>
<dbReference type="PROSITE" id="PS00571">
    <property type="entry name" value="AMIDASES"/>
    <property type="match status" value="1"/>
</dbReference>
<dbReference type="PANTHER" id="PTHR11895">
    <property type="entry name" value="TRANSAMIDASE"/>
    <property type="match status" value="1"/>
</dbReference>
<keyword evidence="2" id="KW-0378">Hydrolase</keyword>
<dbReference type="NCBIfam" id="NF004766">
    <property type="entry name" value="PRK06102.1"/>
    <property type="match status" value="1"/>
</dbReference>
<sequence length="454" mass="47265">MAQYLTDYASALAAGQAIAEQQLDPLELVESCLQQAQQSSGVFISTMAERARAEAKAARQRAQAGCRLGPLDGVPVAWKDLFDVQGTVTTAGSRVFAQAEPAAADAAVVRRAAAAGVVSIGKTNLSELAYSGLGLNPHFGTPHNPQGGDARRVPGGSSSGSAVAVATGCAAIGVATDTAGSIRIPAAFNGLVGFRTSSARHDRGGVLALSRTLDSLGPVARTVADCAVFEACMAGRTGPLPAQAVPADCRVVLDMGVLEDPELAPAVRDNLEIAVAQLQRRGVVVQRRRLQAVAAVRGLIERVGWLGAAEAYTEHRALLDSAGAALLDPRVRTRLLAAASMPVDAVVTLYQQRTQLQRALAAELDGAVLMLPTVAHTAPLLEPLLASDELFARVNLATLRLTMIGSYLDLPTFALPTGIDGDGQFTSLQLSLPTGEDDRLVPIALLVERVLNQI</sequence>
<dbReference type="GO" id="GO:0004040">
    <property type="term" value="F:amidase activity"/>
    <property type="evidence" value="ECO:0007669"/>
    <property type="project" value="UniProtKB-EC"/>
</dbReference>
<dbReference type="Pfam" id="PF01425">
    <property type="entry name" value="Amidase"/>
    <property type="match status" value="1"/>
</dbReference>
<evidence type="ECO:0000313" key="2">
    <source>
        <dbReference type="EMBL" id="UTW11724.1"/>
    </source>
</evidence>
<dbReference type="PANTHER" id="PTHR11895:SF176">
    <property type="entry name" value="AMIDASE AMID-RELATED"/>
    <property type="match status" value="1"/>
</dbReference>
<dbReference type="RefSeq" id="WP_255853764.1">
    <property type="nucleotide sequence ID" value="NZ_CP073347.1"/>
</dbReference>
<evidence type="ECO:0000313" key="3">
    <source>
        <dbReference type="Proteomes" id="UP001058461"/>
    </source>
</evidence>
<dbReference type="EMBL" id="CP073347">
    <property type="protein sequence ID" value="UTW11724.1"/>
    <property type="molecule type" value="Genomic_DNA"/>
</dbReference>
<dbReference type="InterPro" id="IPR020556">
    <property type="entry name" value="Amidase_CS"/>
</dbReference>
<reference evidence="2" key="1">
    <citation type="submission" date="2021-04" db="EMBL/GenBank/DDBJ databases">
        <title>Oceanospirillales bacteria with DddD are important DMSP degraders in coastal seawater.</title>
        <authorList>
            <person name="Liu J."/>
        </authorList>
    </citation>
    <scope>NUCLEOTIDE SEQUENCE</scope>
    <source>
        <strain evidence="2">D13-1</strain>
    </source>
</reference>
<dbReference type="SUPFAM" id="SSF75304">
    <property type="entry name" value="Amidase signature (AS) enzymes"/>
    <property type="match status" value="1"/>
</dbReference>
<gene>
    <name evidence="2" type="ORF">KDW95_21135</name>
</gene>
<dbReference type="EC" id="3.5.1.4" evidence="2"/>
<evidence type="ECO:0000259" key="1">
    <source>
        <dbReference type="Pfam" id="PF01425"/>
    </source>
</evidence>
<dbReference type="Gene3D" id="3.90.1300.10">
    <property type="entry name" value="Amidase signature (AS) domain"/>
    <property type="match status" value="1"/>
</dbReference>
<accession>A0ABY5HI02</accession>
<protein>
    <submittedName>
        <fullName evidence="2">Amidase</fullName>
        <ecNumber evidence="2">3.5.1.4</ecNumber>
    </submittedName>
</protein>
<dbReference type="Proteomes" id="UP001058461">
    <property type="component" value="Chromosome"/>
</dbReference>
<name>A0ABY5HI02_9GAMM</name>
<feature type="domain" description="Amidase" evidence="1">
    <location>
        <begin position="27"/>
        <end position="440"/>
    </location>
</feature>
<keyword evidence="3" id="KW-1185">Reference proteome</keyword>
<dbReference type="InterPro" id="IPR036928">
    <property type="entry name" value="AS_sf"/>
</dbReference>
<organism evidence="2 3">
    <name type="scientific">Marinobacterium rhizophilum</name>
    <dbReference type="NCBI Taxonomy" id="420402"/>
    <lineage>
        <taxon>Bacteria</taxon>
        <taxon>Pseudomonadati</taxon>
        <taxon>Pseudomonadota</taxon>
        <taxon>Gammaproteobacteria</taxon>
        <taxon>Oceanospirillales</taxon>
        <taxon>Oceanospirillaceae</taxon>
        <taxon>Marinobacterium</taxon>
    </lineage>
</organism>
<proteinExistence type="predicted"/>
<dbReference type="InterPro" id="IPR023631">
    <property type="entry name" value="Amidase_dom"/>
</dbReference>